<sequence length="475" mass="51851">MDIKPLSPVSSKKDGTHVSISEDDALQNVLVEYSAYSREQIAAIERRLKLKLDLRLFSCLIIMYILNYIDRNALPIAKLVGIESELGLSSTDYASCLSILYVGYLLMQIPSNLMLSRMRPSLYLPGAMIIWGCVSASTAATHNFAQLMGVRLVLGFFEAPFFAGAVFLCSSWYKASELSLRIAILFGGSMLSGSFGSLMALGITDTMAGVHGLSSWRWLFIIEGGMTIGFAILSMFILPNYPHNTRWLSKEEAVVAQVRLLDELGNEGDDSSFWQGMSLMLSDPKAWIMMTNHLLITITASFTNFFPTIMATLGFDTRITYALLSVPYLTGLCIVLLTCWYADRQRQRAYWIVGNLAVCMVGIAIVGGTLNIPARLIASILMVSGVTSASNINLAWIGTSIPSPKGKRAAAVAAVNMVGNLGNVIGSYLFPDNQAPRYPMALGVEGGGAILAIIGVLLYRLYLARQNQNSFAYVL</sequence>
<keyword evidence="5 7" id="KW-1133">Transmembrane helix</keyword>
<dbReference type="PANTHER" id="PTHR43791:SF92">
    <property type="entry name" value="AGL026WP"/>
    <property type="match status" value="1"/>
</dbReference>
<evidence type="ECO:0000256" key="5">
    <source>
        <dbReference type="ARBA" id="ARBA00022989"/>
    </source>
</evidence>
<evidence type="ECO:0000256" key="2">
    <source>
        <dbReference type="ARBA" id="ARBA00008335"/>
    </source>
</evidence>
<dbReference type="Pfam" id="PF07690">
    <property type="entry name" value="MFS_1"/>
    <property type="match status" value="1"/>
</dbReference>
<dbReference type="GO" id="GO:0022857">
    <property type="term" value="F:transmembrane transporter activity"/>
    <property type="evidence" value="ECO:0007669"/>
    <property type="project" value="InterPro"/>
</dbReference>
<dbReference type="InterPro" id="IPR036259">
    <property type="entry name" value="MFS_trans_sf"/>
</dbReference>
<dbReference type="GeneID" id="34616631"/>
<dbReference type="PROSITE" id="PS50850">
    <property type="entry name" value="MFS"/>
    <property type="match status" value="1"/>
</dbReference>
<evidence type="ECO:0000256" key="6">
    <source>
        <dbReference type="ARBA" id="ARBA00023136"/>
    </source>
</evidence>
<dbReference type="InterPro" id="IPR020846">
    <property type="entry name" value="MFS_dom"/>
</dbReference>
<comment type="subcellular location">
    <subcellularLocation>
        <location evidence="1">Membrane</location>
        <topology evidence="1">Multi-pass membrane protein</topology>
    </subcellularLocation>
</comment>
<dbReference type="GO" id="GO:0016020">
    <property type="term" value="C:membrane"/>
    <property type="evidence" value="ECO:0007669"/>
    <property type="project" value="UniProtKB-SubCell"/>
</dbReference>
<keyword evidence="10" id="KW-1185">Reference proteome</keyword>
<feature type="transmembrane region" description="Helical" evidence="7">
    <location>
        <begin position="182"/>
        <end position="204"/>
    </location>
</feature>
<dbReference type="AlphaFoldDB" id="A0A1L9S517"/>
<evidence type="ECO:0000256" key="4">
    <source>
        <dbReference type="ARBA" id="ARBA00022692"/>
    </source>
</evidence>
<organism evidence="9 10">
    <name type="scientific">Penicilliopsis zonata CBS 506.65</name>
    <dbReference type="NCBI Taxonomy" id="1073090"/>
    <lineage>
        <taxon>Eukaryota</taxon>
        <taxon>Fungi</taxon>
        <taxon>Dikarya</taxon>
        <taxon>Ascomycota</taxon>
        <taxon>Pezizomycotina</taxon>
        <taxon>Eurotiomycetes</taxon>
        <taxon>Eurotiomycetidae</taxon>
        <taxon>Eurotiales</taxon>
        <taxon>Aspergillaceae</taxon>
        <taxon>Penicilliopsis</taxon>
    </lineage>
</organism>
<dbReference type="FunFam" id="1.20.1250.20:FF:000013">
    <property type="entry name" value="MFS general substrate transporter"/>
    <property type="match status" value="1"/>
</dbReference>
<feature type="transmembrane region" description="Helical" evidence="7">
    <location>
        <begin position="294"/>
        <end position="315"/>
    </location>
</feature>
<dbReference type="InterPro" id="IPR011701">
    <property type="entry name" value="MFS"/>
</dbReference>
<name>A0A1L9S517_9EURO</name>
<dbReference type="VEuPathDB" id="FungiDB:ASPZODRAFT_77400"/>
<dbReference type="FunFam" id="1.20.1250.20:FF:000057">
    <property type="entry name" value="MFS general substrate transporter"/>
    <property type="match status" value="1"/>
</dbReference>
<evidence type="ECO:0000313" key="10">
    <source>
        <dbReference type="Proteomes" id="UP000184188"/>
    </source>
</evidence>
<comment type="similarity">
    <text evidence="2">Belongs to the major facilitator superfamily.</text>
</comment>
<dbReference type="Gene3D" id="1.20.1250.20">
    <property type="entry name" value="MFS general substrate transporter like domains"/>
    <property type="match status" value="2"/>
</dbReference>
<feature type="transmembrane region" description="Helical" evidence="7">
    <location>
        <begin position="376"/>
        <end position="397"/>
    </location>
</feature>
<dbReference type="RefSeq" id="XP_022576769.1">
    <property type="nucleotide sequence ID" value="XM_022730167.1"/>
</dbReference>
<feature type="domain" description="Major facilitator superfamily (MFS) profile" evidence="8">
    <location>
        <begin position="56"/>
        <end position="467"/>
    </location>
</feature>
<keyword evidence="4 7" id="KW-0812">Transmembrane</keyword>
<reference evidence="10" key="1">
    <citation type="journal article" date="2017" name="Genome Biol.">
        <title>Comparative genomics reveals high biological diversity and specific adaptations in the industrially and medically important fungal genus Aspergillus.</title>
        <authorList>
            <person name="de Vries R.P."/>
            <person name="Riley R."/>
            <person name="Wiebenga A."/>
            <person name="Aguilar-Osorio G."/>
            <person name="Amillis S."/>
            <person name="Uchima C.A."/>
            <person name="Anderluh G."/>
            <person name="Asadollahi M."/>
            <person name="Askin M."/>
            <person name="Barry K."/>
            <person name="Battaglia E."/>
            <person name="Bayram O."/>
            <person name="Benocci T."/>
            <person name="Braus-Stromeyer S.A."/>
            <person name="Caldana C."/>
            <person name="Canovas D."/>
            <person name="Cerqueira G.C."/>
            <person name="Chen F."/>
            <person name="Chen W."/>
            <person name="Choi C."/>
            <person name="Clum A."/>
            <person name="Dos Santos R.A."/>
            <person name="Damasio A.R."/>
            <person name="Diallinas G."/>
            <person name="Emri T."/>
            <person name="Fekete E."/>
            <person name="Flipphi M."/>
            <person name="Freyberg S."/>
            <person name="Gallo A."/>
            <person name="Gournas C."/>
            <person name="Habgood R."/>
            <person name="Hainaut M."/>
            <person name="Harispe M.L."/>
            <person name="Henrissat B."/>
            <person name="Hilden K.S."/>
            <person name="Hope R."/>
            <person name="Hossain A."/>
            <person name="Karabika E."/>
            <person name="Karaffa L."/>
            <person name="Karanyi Z."/>
            <person name="Krasevec N."/>
            <person name="Kuo A."/>
            <person name="Kusch H."/>
            <person name="LaButti K."/>
            <person name="Lagendijk E.L."/>
            <person name="Lapidus A."/>
            <person name="Levasseur A."/>
            <person name="Lindquist E."/>
            <person name="Lipzen A."/>
            <person name="Logrieco A.F."/>
            <person name="MacCabe A."/>
            <person name="Maekelae M.R."/>
            <person name="Malavazi I."/>
            <person name="Melin P."/>
            <person name="Meyer V."/>
            <person name="Mielnichuk N."/>
            <person name="Miskei M."/>
            <person name="Molnar A.P."/>
            <person name="Mule G."/>
            <person name="Ngan C.Y."/>
            <person name="Orejas M."/>
            <person name="Orosz E."/>
            <person name="Ouedraogo J.P."/>
            <person name="Overkamp K.M."/>
            <person name="Park H.-S."/>
            <person name="Perrone G."/>
            <person name="Piumi F."/>
            <person name="Punt P.J."/>
            <person name="Ram A.F."/>
            <person name="Ramon A."/>
            <person name="Rauscher S."/>
            <person name="Record E."/>
            <person name="Riano-Pachon D.M."/>
            <person name="Robert V."/>
            <person name="Roehrig J."/>
            <person name="Ruller R."/>
            <person name="Salamov A."/>
            <person name="Salih N.S."/>
            <person name="Samson R.A."/>
            <person name="Sandor E."/>
            <person name="Sanguinetti M."/>
            <person name="Schuetze T."/>
            <person name="Sepcic K."/>
            <person name="Shelest E."/>
            <person name="Sherlock G."/>
            <person name="Sophianopoulou V."/>
            <person name="Squina F.M."/>
            <person name="Sun H."/>
            <person name="Susca A."/>
            <person name="Todd R.B."/>
            <person name="Tsang A."/>
            <person name="Unkles S.E."/>
            <person name="van de Wiele N."/>
            <person name="van Rossen-Uffink D."/>
            <person name="Oliveira J.V."/>
            <person name="Vesth T.C."/>
            <person name="Visser J."/>
            <person name="Yu J.-H."/>
            <person name="Zhou M."/>
            <person name="Andersen M.R."/>
            <person name="Archer D.B."/>
            <person name="Baker S.E."/>
            <person name="Benoit I."/>
            <person name="Brakhage A.A."/>
            <person name="Braus G.H."/>
            <person name="Fischer R."/>
            <person name="Frisvad J.C."/>
            <person name="Goldman G.H."/>
            <person name="Houbraken J."/>
            <person name="Oakley B."/>
            <person name="Pocsi I."/>
            <person name="Scazzocchio C."/>
            <person name="Seiboth B."/>
            <person name="vanKuyk P.A."/>
            <person name="Wortman J."/>
            <person name="Dyer P.S."/>
            <person name="Grigoriev I.V."/>
        </authorList>
    </citation>
    <scope>NUCLEOTIDE SEQUENCE [LARGE SCALE GENOMIC DNA]</scope>
    <source>
        <strain evidence="10">CBS 506.65</strain>
    </source>
</reference>
<evidence type="ECO:0000256" key="7">
    <source>
        <dbReference type="SAM" id="Phobius"/>
    </source>
</evidence>
<feature type="transmembrane region" description="Helical" evidence="7">
    <location>
        <begin position="349"/>
        <end position="370"/>
    </location>
</feature>
<feature type="transmembrane region" description="Helical" evidence="7">
    <location>
        <begin position="442"/>
        <end position="462"/>
    </location>
</feature>
<dbReference type="EMBL" id="KV878363">
    <property type="protein sequence ID" value="OJJ42259.1"/>
    <property type="molecule type" value="Genomic_DNA"/>
</dbReference>
<evidence type="ECO:0000259" key="8">
    <source>
        <dbReference type="PROSITE" id="PS50850"/>
    </source>
</evidence>
<feature type="transmembrane region" description="Helical" evidence="7">
    <location>
        <begin position="321"/>
        <end position="342"/>
    </location>
</feature>
<keyword evidence="3" id="KW-0813">Transport</keyword>
<dbReference type="SUPFAM" id="SSF103473">
    <property type="entry name" value="MFS general substrate transporter"/>
    <property type="match status" value="1"/>
</dbReference>
<evidence type="ECO:0000256" key="3">
    <source>
        <dbReference type="ARBA" id="ARBA00022448"/>
    </source>
</evidence>
<dbReference type="PANTHER" id="PTHR43791">
    <property type="entry name" value="PERMEASE-RELATED"/>
    <property type="match status" value="1"/>
</dbReference>
<feature type="transmembrane region" description="Helical" evidence="7">
    <location>
        <begin position="121"/>
        <end position="140"/>
    </location>
</feature>
<proteinExistence type="inferred from homology"/>
<dbReference type="Proteomes" id="UP000184188">
    <property type="component" value="Unassembled WGS sequence"/>
</dbReference>
<feature type="transmembrane region" description="Helical" evidence="7">
    <location>
        <begin position="216"/>
        <end position="238"/>
    </location>
</feature>
<dbReference type="STRING" id="1073090.A0A1L9S517"/>
<feature type="transmembrane region" description="Helical" evidence="7">
    <location>
        <begin position="89"/>
        <end position="109"/>
    </location>
</feature>
<protein>
    <recommendedName>
        <fullName evidence="8">Major facilitator superfamily (MFS) profile domain-containing protein</fullName>
    </recommendedName>
</protein>
<evidence type="ECO:0000313" key="9">
    <source>
        <dbReference type="EMBL" id="OJJ42259.1"/>
    </source>
</evidence>
<feature type="transmembrane region" description="Helical" evidence="7">
    <location>
        <begin position="409"/>
        <end position="430"/>
    </location>
</feature>
<feature type="transmembrane region" description="Helical" evidence="7">
    <location>
        <begin position="52"/>
        <end position="69"/>
    </location>
</feature>
<dbReference type="OrthoDB" id="2250022at2759"/>
<keyword evidence="6 7" id="KW-0472">Membrane</keyword>
<gene>
    <name evidence="9" type="ORF">ASPZODRAFT_77400</name>
</gene>
<evidence type="ECO:0000256" key="1">
    <source>
        <dbReference type="ARBA" id="ARBA00004141"/>
    </source>
</evidence>
<accession>A0A1L9S517</accession>
<feature type="transmembrane region" description="Helical" evidence="7">
    <location>
        <begin position="152"/>
        <end position="170"/>
    </location>
</feature>